<dbReference type="Gene3D" id="3.30.70.1060">
    <property type="entry name" value="Dimeric alpha+beta barrel"/>
    <property type="match status" value="1"/>
</dbReference>
<dbReference type="SUPFAM" id="SSF54909">
    <property type="entry name" value="Dimeric alpha+beta barrel"/>
    <property type="match status" value="1"/>
</dbReference>
<dbReference type="PANTHER" id="PTHR35174">
    <property type="entry name" value="BLL7171 PROTEIN-RELATED"/>
    <property type="match status" value="1"/>
</dbReference>
<evidence type="ECO:0000256" key="1">
    <source>
        <dbReference type="ARBA" id="ARBA00007689"/>
    </source>
</evidence>
<name>A0ABP7DMZ6_9ACTN</name>
<dbReference type="InterPro" id="IPR011008">
    <property type="entry name" value="Dimeric_a/b-barrel"/>
</dbReference>
<protein>
    <recommendedName>
        <fullName evidence="2">YCII-related domain-containing protein</fullName>
    </recommendedName>
</protein>
<organism evidence="3 4">
    <name type="scientific">Microlunatus aurantiacus</name>
    <dbReference type="NCBI Taxonomy" id="446786"/>
    <lineage>
        <taxon>Bacteria</taxon>
        <taxon>Bacillati</taxon>
        <taxon>Actinomycetota</taxon>
        <taxon>Actinomycetes</taxon>
        <taxon>Propionibacteriales</taxon>
        <taxon>Propionibacteriaceae</taxon>
        <taxon>Microlunatus</taxon>
    </lineage>
</organism>
<evidence type="ECO:0000313" key="4">
    <source>
        <dbReference type="Proteomes" id="UP001500051"/>
    </source>
</evidence>
<dbReference type="PANTHER" id="PTHR35174:SF3">
    <property type="entry name" value="BLL7171 PROTEIN"/>
    <property type="match status" value="1"/>
</dbReference>
<feature type="domain" description="YCII-related" evidence="2">
    <location>
        <begin position="1"/>
        <end position="113"/>
    </location>
</feature>
<dbReference type="Proteomes" id="UP001500051">
    <property type="component" value="Unassembled WGS sequence"/>
</dbReference>
<gene>
    <name evidence="3" type="ORF">GCM10022204_25630</name>
</gene>
<keyword evidence="4" id="KW-1185">Reference proteome</keyword>
<reference evidence="4" key="1">
    <citation type="journal article" date="2019" name="Int. J. Syst. Evol. Microbiol.">
        <title>The Global Catalogue of Microorganisms (GCM) 10K type strain sequencing project: providing services to taxonomists for standard genome sequencing and annotation.</title>
        <authorList>
            <consortium name="The Broad Institute Genomics Platform"/>
            <consortium name="The Broad Institute Genome Sequencing Center for Infectious Disease"/>
            <person name="Wu L."/>
            <person name="Ma J."/>
        </authorList>
    </citation>
    <scope>NUCLEOTIDE SEQUENCE [LARGE SCALE GENOMIC DNA]</scope>
    <source>
        <strain evidence="4">JCM 16548</strain>
    </source>
</reference>
<evidence type="ECO:0000259" key="2">
    <source>
        <dbReference type="Pfam" id="PF03795"/>
    </source>
</evidence>
<dbReference type="Pfam" id="PF03795">
    <property type="entry name" value="YCII"/>
    <property type="match status" value="1"/>
</dbReference>
<dbReference type="RefSeq" id="WP_344812756.1">
    <property type="nucleotide sequence ID" value="NZ_BAAAYX010000009.1"/>
</dbReference>
<dbReference type="InterPro" id="IPR005545">
    <property type="entry name" value="YCII"/>
</dbReference>
<dbReference type="EMBL" id="BAAAYX010000009">
    <property type="protein sequence ID" value="GAA3706651.1"/>
    <property type="molecule type" value="Genomic_DNA"/>
</dbReference>
<proteinExistence type="inferred from homology"/>
<comment type="similarity">
    <text evidence="1">Belongs to the YciI family.</text>
</comment>
<sequence length="123" mass="13565">MKYVLMYTNRPDLDAAVPPERHEEVYRAVYAWFGQNEAAFVDGGAELLGPETATTVHHGESGHRVVVDGPFTEAKENIGGFSIIDVPDIDAAIALVRTWPMLELPGNSVEIRPMVVDYSHLES</sequence>
<comment type="caution">
    <text evidence="3">The sequence shown here is derived from an EMBL/GenBank/DDBJ whole genome shotgun (WGS) entry which is preliminary data.</text>
</comment>
<evidence type="ECO:0000313" key="3">
    <source>
        <dbReference type="EMBL" id="GAA3706651.1"/>
    </source>
</evidence>
<accession>A0ABP7DMZ6</accession>